<evidence type="ECO:0000256" key="1">
    <source>
        <dbReference type="SAM" id="MobiDB-lite"/>
    </source>
</evidence>
<feature type="compositionally biased region" description="Basic and acidic residues" evidence="1">
    <location>
        <begin position="53"/>
        <end position="70"/>
    </location>
</feature>
<comment type="caution">
    <text evidence="2">The sequence shown here is derived from an EMBL/GenBank/DDBJ whole genome shotgun (WGS) entry which is preliminary data.</text>
</comment>
<dbReference type="Proteomes" id="UP000886595">
    <property type="component" value="Unassembled WGS sequence"/>
</dbReference>
<keyword evidence="3" id="KW-1185">Reference proteome</keyword>
<evidence type="ECO:0000313" key="3">
    <source>
        <dbReference type="Proteomes" id="UP000886595"/>
    </source>
</evidence>
<dbReference type="EMBL" id="JAAMPC010000003">
    <property type="protein sequence ID" value="KAG2322838.1"/>
    <property type="molecule type" value="Genomic_DNA"/>
</dbReference>
<organism evidence="2 3">
    <name type="scientific">Brassica carinata</name>
    <name type="common">Ethiopian mustard</name>
    <name type="synonym">Abyssinian cabbage</name>
    <dbReference type="NCBI Taxonomy" id="52824"/>
    <lineage>
        <taxon>Eukaryota</taxon>
        <taxon>Viridiplantae</taxon>
        <taxon>Streptophyta</taxon>
        <taxon>Embryophyta</taxon>
        <taxon>Tracheophyta</taxon>
        <taxon>Spermatophyta</taxon>
        <taxon>Magnoliopsida</taxon>
        <taxon>eudicotyledons</taxon>
        <taxon>Gunneridae</taxon>
        <taxon>Pentapetalae</taxon>
        <taxon>rosids</taxon>
        <taxon>malvids</taxon>
        <taxon>Brassicales</taxon>
        <taxon>Brassicaceae</taxon>
        <taxon>Brassiceae</taxon>
        <taxon>Brassica</taxon>
    </lineage>
</organism>
<feature type="region of interest" description="Disordered" evidence="1">
    <location>
        <begin position="53"/>
        <end position="74"/>
    </location>
</feature>
<name>A0A8X8B5Z6_BRACI</name>
<gene>
    <name evidence="2" type="ORF">Bca52824_016051</name>
</gene>
<reference evidence="2 3" key="1">
    <citation type="submission" date="2020-02" db="EMBL/GenBank/DDBJ databases">
        <authorList>
            <person name="Ma Q."/>
            <person name="Huang Y."/>
            <person name="Song X."/>
            <person name="Pei D."/>
        </authorList>
    </citation>
    <scope>NUCLEOTIDE SEQUENCE [LARGE SCALE GENOMIC DNA]</scope>
    <source>
        <strain evidence="2">Sxm20200214</strain>
        <tissue evidence="2">Leaf</tissue>
    </source>
</reference>
<accession>A0A8X8B5Z6</accession>
<proteinExistence type="predicted"/>
<evidence type="ECO:0000313" key="2">
    <source>
        <dbReference type="EMBL" id="KAG2322838.1"/>
    </source>
</evidence>
<sequence>MEICQGLTMIVYVSVSPQKAKLLKALLRTCAVLKHRVWLLKSSINSVKQLGQLKEKEEQLKKQRKDEKPKTKAMKMMTEMKSESNGNDCDISRITEKQPFLQSKRVIPISPKNMKILPRTPVRH</sequence>
<protein>
    <submittedName>
        <fullName evidence="2">Uncharacterized protein</fullName>
    </submittedName>
</protein>
<dbReference type="AlphaFoldDB" id="A0A8X8B5Z6"/>